<dbReference type="RefSeq" id="WP_163911291.1">
    <property type="nucleotide sequence ID" value="NZ_JAAGWD010000001.1"/>
</dbReference>
<evidence type="ECO:0000256" key="1">
    <source>
        <dbReference type="SAM" id="Phobius"/>
    </source>
</evidence>
<proteinExistence type="predicted"/>
<feature type="transmembrane region" description="Helical" evidence="1">
    <location>
        <begin position="25"/>
        <end position="44"/>
    </location>
</feature>
<keyword evidence="1" id="KW-1133">Transmembrane helix</keyword>
<evidence type="ECO:0000313" key="3">
    <source>
        <dbReference type="Proteomes" id="UP000474777"/>
    </source>
</evidence>
<name>A0A6B3LI60_9BACT</name>
<gene>
    <name evidence="2" type="ORF">GXP69_01215</name>
</gene>
<keyword evidence="1" id="KW-0472">Membrane</keyword>
<sequence>METIFWICVQLMVMGAKLLGISYQQLNVILFVILPPAITAFFWYQYRRYKRKYKLATADVNRSIV</sequence>
<dbReference type="EMBL" id="JAAGWD010000001">
    <property type="protein sequence ID" value="NEM96299.1"/>
    <property type="molecule type" value="Genomic_DNA"/>
</dbReference>
<dbReference type="AlphaFoldDB" id="A0A6B3LI60"/>
<evidence type="ECO:0000313" key="2">
    <source>
        <dbReference type="EMBL" id="NEM96299.1"/>
    </source>
</evidence>
<comment type="caution">
    <text evidence="2">The sequence shown here is derived from an EMBL/GenBank/DDBJ whole genome shotgun (WGS) entry which is preliminary data.</text>
</comment>
<accession>A0A6B3LI60</accession>
<organism evidence="2 3">
    <name type="scientific">Pontibacter burrus</name>
    <dbReference type="NCBI Taxonomy" id="2704466"/>
    <lineage>
        <taxon>Bacteria</taxon>
        <taxon>Pseudomonadati</taxon>
        <taxon>Bacteroidota</taxon>
        <taxon>Cytophagia</taxon>
        <taxon>Cytophagales</taxon>
        <taxon>Hymenobacteraceae</taxon>
        <taxon>Pontibacter</taxon>
    </lineage>
</organism>
<reference evidence="2 3" key="1">
    <citation type="submission" date="2020-02" db="EMBL/GenBank/DDBJ databases">
        <authorList>
            <person name="Kim M.K."/>
        </authorList>
    </citation>
    <scope>NUCLEOTIDE SEQUENCE [LARGE SCALE GENOMIC DNA]</scope>
    <source>
        <strain evidence="2 3">BT327</strain>
    </source>
</reference>
<dbReference type="Proteomes" id="UP000474777">
    <property type="component" value="Unassembled WGS sequence"/>
</dbReference>
<keyword evidence="3" id="KW-1185">Reference proteome</keyword>
<keyword evidence="1" id="KW-0812">Transmembrane</keyword>
<protein>
    <submittedName>
        <fullName evidence="2">Uncharacterized protein</fullName>
    </submittedName>
</protein>